<keyword evidence="2" id="KW-1133">Transmembrane helix</keyword>
<dbReference type="Gene3D" id="2.70.70.10">
    <property type="entry name" value="Glucose Permease (Domain IIA)"/>
    <property type="match status" value="1"/>
</dbReference>
<dbReference type="EMBL" id="QGKM01000006">
    <property type="protein sequence ID" value="PWQ99967.1"/>
    <property type="molecule type" value="Genomic_DNA"/>
</dbReference>
<gene>
    <name evidence="4" type="ORF">DKW60_03955</name>
</gene>
<keyword evidence="2" id="KW-0812">Transmembrane</keyword>
<proteinExistence type="predicted"/>
<name>A0A317CP33_9GAMM</name>
<dbReference type="FunFam" id="2.70.70.10:FF:000006">
    <property type="entry name" value="M23 family peptidase"/>
    <property type="match status" value="1"/>
</dbReference>
<keyword evidence="1" id="KW-0175">Coiled coil</keyword>
<evidence type="ECO:0000313" key="5">
    <source>
        <dbReference type="Proteomes" id="UP000245539"/>
    </source>
</evidence>
<evidence type="ECO:0000259" key="3">
    <source>
        <dbReference type="Pfam" id="PF01551"/>
    </source>
</evidence>
<dbReference type="GO" id="GO:0004222">
    <property type="term" value="F:metalloendopeptidase activity"/>
    <property type="evidence" value="ECO:0007669"/>
    <property type="project" value="TreeGrafter"/>
</dbReference>
<evidence type="ECO:0000256" key="2">
    <source>
        <dbReference type="SAM" id="Phobius"/>
    </source>
</evidence>
<dbReference type="PANTHER" id="PTHR21666">
    <property type="entry name" value="PEPTIDASE-RELATED"/>
    <property type="match status" value="1"/>
</dbReference>
<sequence length="316" mass="35547">MLHASSVTYFHEYALCVAEQRPVNLYFHRTKNNLSTELELSVWRQILLPVLGLSLLILLLSFIANRSFDDPFVRSSGIEYSQSDLSNLKKKIASLEAESVRLRAFAQKMVDLAKLDSDLFSFDKPPAQGGLNGRNYSYSKRGRSLRQVNKEIEALRKSMLRHSHQLERMQLVLKSRSFGGGQTLAQWPVAKGYVSSRFGMRKDPFNGRFRKHRGIDIAGPTGTKVMSMADGMVIHSGRNGGYGRMIEIEHENKLRSRYAHLSATLVKEGQRVSRGEVIGRVGSSGRSTGPHLHLEVLKNNKNVNPLDYLGKSPYGE</sequence>
<feature type="domain" description="M23ase beta-sheet core" evidence="3">
    <location>
        <begin position="211"/>
        <end position="305"/>
    </location>
</feature>
<accession>A0A317CP33</accession>
<keyword evidence="2" id="KW-0472">Membrane</keyword>
<dbReference type="AlphaFoldDB" id="A0A317CP33"/>
<dbReference type="Pfam" id="PF01551">
    <property type="entry name" value="Peptidase_M23"/>
    <property type="match status" value="1"/>
</dbReference>
<dbReference type="InterPro" id="IPR011055">
    <property type="entry name" value="Dup_hybrid_motif"/>
</dbReference>
<dbReference type="PANTHER" id="PTHR21666:SF270">
    <property type="entry name" value="MUREIN HYDROLASE ACTIVATOR ENVC"/>
    <property type="match status" value="1"/>
</dbReference>
<dbReference type="CDD" id="cd12797">
    <property type="entry name" value="M23_peptidase"/>
    <property type="match status" value="1"/>
</dbReference>
<evidence type="ECO:0000256" key="1">
    <source>
        <dbReference type="SAM" id="Coils"/>
    </source>
</evidence>
<reference evidence="4 5" key="1">
    <citation type="submission" date="2018-05" db="EMBL/GenBank/DDBJ databases">
        <title>Leucothrix arctica sp. nov., isolated from Arctic seawater.</title>
        <authorList>
            <person name="Choi A."/>
            <person name="Baek K."/>
        </authorList>
    </citation>
    <scope>NUCLEOTIDE SEQUENCE [LARGE SCALE GENOMIC DNA]</scope>
    <source>
        <strain evidence="4 5">JCM 18388</strain>
    </source>
</reference>
<comment type="caution">
    <text evidence="4">The sequence shown here is derived from an EMBL/GenBank/DDBJ whole genome shotgun (WGS) entry which is preliminary data.</text>
</comment>
<protein>
    <submittedName>
        <fullName evidence="4">Peptidase M23</fullName>
    </submittedName>
</protein>
<evidence type="ECO:0000313" key="4">
    <source>
        <dbReference type="EMBL" id="PWQ99967.1"/>
    </source>
</evidence>
<feature type="coiled-coil region" evidence="1">
    <location>
        <begin position="78"/>
        <end position="105"/>
    </location>
</feature>
<dbReference type="Proteomes" id="UP000245539">
    <property type="component" value="Unassembled WGS sequence"/>
</dbReference>
<keyword evidence="5" id="KW-1185">Reference proteome</keyword>
<dbReference type="InterPro" id="IPR016047">
    <property type="entry name" value="M23ase_b-sheet_dom"/>
</dbReference>
<organism evidence="4 5">
    <name type="scientific">Leucothrix pacifica</name>
    <dbReference type="NCBI Taxonomy" id="1247513"/>
    <lineage>
        <taxon>Bacteria</taxon>
        <taxon>Pseudomonadati</taxon>
        <taxon>Pseudomonadota</taxon>
        <taxon>Gammaproteobacteria</taxon>
        <taxon>Thiotrichales</taxon>
        <taxon>Thiotrichaceae</taxon>
        <taxon>Leucothrix</taxon>
    </lineage>
</organism>
<dbReference type="InterPro" id="IPR050570">
    <property type="entry name" value="Cell_wall_metabolism_enzyme"/>
</dbReference>
<dbReference type="SUPFAM" id="SSF51261">
    <property type="entry name" value="Duplicated hybrid motif"/>
    <property type="match status" value="1"/>
</dbReference>
<feature type="transmembrane region" description="Helical" evidence="2">
    <location>
        <begin position="42"/>
        <end position="64"/>
    </location>
</feature>